<dbReference type="InParanoid" id="A0A1D6L6P3"/>
<dbReference type="EMBL" id="CM007647">
    <property type="protein sequence ID" value="ONM09967.1"/>
    <property type="molecule type" value="Genomic_DNA"/>
</dbReference>
<evidence type="ECO:0000313" key="1">
    <source>
        <dbReference type="EMBL" id="ONM09967.1"/>
    </source>
</evidence>
<organism evidence="1">
    <name type="scientific">Zea mays</name>
    <name type="common">Maize</name>
    <dbReference type="NCBI Taxonomy" id="4577"/>
    <lineage>
        <taxon>Eukaryota</taxon>
        <taxon>Viridiplantae</taxon>
        <taxon>Streptophyta</taxon>
        <taxon>Embryophyta</taxon>
        <taxon>Tracheophyta</taxon>
        <taxon>Spermatophyta</taxon>
        <taxon>Magnoliopsida</taxon>
        <taxon>Liliopsida</taxon>
        <taxon>Poales</taxon>
        <taxon>Poaceae</taxon>
        <taxon>PACMAD clade</taxon>
        <taxon>Panicoideae</taxon>
        <taxon>Andropogonodae</taxon>
        <taxon>Andropogoneae</taxon>
        <taxon>Tripsacinae</taxon>
        <taxon>Zea</taxon>
    </lineage>
</organism>
<gene>
    <name evidence="1" type="ORF">ZEAMMB73_Zm00001d034333</name>
</gene>
<sequence length="83" mass="9639">MGFVLVVSLPFIFLSILLGFGCYFLGKHMGREEMRTEINGGDRVEQQWDYGTNFGKEKEEDNREQSRPADGSTFLTQQFRRLL</sequence>
<accession>A0A1D6L6P3</accession>
<reference evidence="1" key="1">
    <citation type="submission" date="2015-12" db="EMBL/GenBank/DDBJ databases">
        <title>Update maize B73 reference genome by single molecule sequencing technologies.</title>
        <authorList>
            <consortium name="Maize Genome Sequencing Project"/>
            <person name="Ware D."/>
        </authorList>
    </citation>
    <scope>NUCLEOTIDE SEQUENCE [LARGE SCALE GENOMIC DNA]</scope>
    <source>
        <tissue evidence="1">Seedling</tissue>
    </source>
</reference>
<protein>
    <submittedName>
        <fullName evidence="1">Uncharacterized protein</fullName>
    </submittedName>
</protein>
<dbReference type="AlphaFoldDB" id="A0A1D6L6P3"/>
<dbReference type="eggNOG" id="KOG0001">
    <property type="taxonomic scope" value="Eukaryota"/>
</dbReference>
<dbReference type="PaxDb" id="4577-GRMZM2G568478_P01"/>
<name>A0A1D6L6P3_MAIZE</name>
<proteinExistence type="predicted"/>